<proteinExistence type="inferred from homology"/>
<evidence type="ECO:0000313" key="11">
    <source>
        <dbReference type="EMBL" id="MCU6790625.1"/>
    </source>
</evidence>
<evidence type="ECO:0000313" key="12">
    <source>
        <dbReference type="Proteomes" id="UP001652445"/>
    </source>
</evidence>
<dbReference type="PANTHER" id="PTHR10196">
    <property type="entry name" value="SUGAR KINASE"/>
    <property type="match status" value="1"/>
</dbReference>
<dbReference type="PROSITE" id="PS00933">
    <property type="entry name" value="FGGY_KINASES_1"/>
    <property type="match status" value="1"/>
</dbReference>
<evidence type="ECO:0000256" key="1">
    <source>
        <dbReference type="ARBA" id="ARBA00009156"/>
    </source>
</evidence>
<keyword evidence="4 8" id="KW-0418">Kinase</keyword>
<evidence type="ECO:0000256" key="2">
    <source>
        <dbReference type="ARBA" id="ARBA00022679"/>
    </source>
</evidence>
<evidence type="ECO:0000256" key="5">
    <source>
        <dbReference type="ARBA" id="ARBA00022798"/>
    </source>
</evidence>
<evidence type="ECO:0000259" key="9">
    <source>
        <dbReference type="Pfam" id="PF00370"/>
    </source>
</evidence>
<dbReference type="PIRSF" id="PIRSF000538">
    <property type="entry name" value="GlpK"/>
    <property type="match status" value="1"/>
</dbReference>
<dbReference type="NCBIfam" id="TIGR01311">
    <property type="entry name" value="glycerol_kin"/>
    <property type="match status" value="1"/>
</dbReference>
<protein>
    <recommendedName>
        <fullName evidence="7">ATP:glycerol 3-phosphotransferase</fullName>
    </recommendedName>
</protein>
<comment type="caution">
    <text evidence="11">The sequence shown here is derived from an EMBL/GenBank/DDBJ whole genome shotgun (WGS) entry which is preliminary data.</text>
</comment>
<comment type="similarity">
    <text evidence="1 8">Belongs to the FGGY kinase family.</text>
</comment>
<dbReference type="Proteomes" id="UP001652445">
    <property type="component" value="Unassembled WGS sequence"/>
</dbReference>
<gene>
    <name evidence="11" type="primary">glpK</name>
    <name evidence="11" type="ORF">OB236_00655</name>
</gene>
<keyword evidence="6" id="KW-0067">ATP-binding</keyword>
<dbReference type="CDD" id="cd07769">
    <property type="entry name" value="ASKHA_NBD_FGGY_GK"/>
    <property type="match status" value="1"/>
</dbReference>
<dbReference type="SUPFAM" id="SSF53067">
    <property type="entry name" value="Actin-like ATPase domain"/>
    <property type="match status" value="2"/>
</dbReference>
<dbReference type="GO" id="GO:0004370">
    <property type="term" value="F:glycerol kinase activity"/>
    <property type="evidence" value="ECO:0007669"/>
    <property type="project" value="UniProtKB-EC"/>
</dbReference>
<dbReference type="InterPro" id="IPR018484">
    <property type="entry name" value="FGGY_N"/>
</dbReference>
<dbReference type="InterPro" id="IPR000577">
    <property type="entry name" value="Carb_kinase_FGGY"/>
</dbReference>
<keyword evidence="3" id="KW-0547">Nucleotide-binding</keyword>
<dbReference type="RefSeq" id="WP_262682110.1">
    <property type="nucleotide sequence ID" value="NZ_JAOQIO010000001.1"/>
</dbReference>
<keyword evidence="12" id="KW-1185">Reference proteome</keyword>
<dbReference type="PANTHER" id="PTHR10196:SF69">
    <property type="entry name" value="GLYCEROL KINASE"/>
    <property type="match status" value="1"/>
</dbReference>
<dbReference type="InterPro" id="IPR043129">
    <property type="entry name" value="ATPase_NBD"/>
</dbReference>
<evidence type="ECO:0000256" key="7">
    <source>
        <dbReference type="ARBA" id="ARBA00043149"/>
    </source>
</evidence>
<name>A0ABT2U7M4_9BACL</name>
<sequence length="511" mass="55847">MEENEASQSHQAFNKQYDHTYILAVDQSTSGTKTLLIDKSGSIVSKYAIEHAQIYPQPGWVEHDPMEIYRNVVHAIKEIISRSGISTRQIAAITITNQRETAVVWDSATGLPIYNAIVWQCRRTADLCAELKDQGNEPQVKAKTGLVLDPYFSASKFRWICDQAARHHGNEQKAQLLAGTIDSWLIWKLTGGAVHATDYTNASRTSLFNIHTLQWDEELIELFGVGNLKLPQVKSSNEIYGFTAEPELFADSIPISGVIGDSHAALFGQLCHRPGMAKATYGTGTSVMMNIGENPVPPVNGLVTAIAWGINGKVEYALEGIIHCTGDCMKWVRDQLGLFTDYSEAETQAAALADNEGVYLVPAFVGLGAPYWFPNARAAIVGLSRSSDKRHIIRAALESIAYQVRDTIALMEAESGVPIVELRVDGGAAGNRLLMQFQADMLQADIVKPSIAELSAIGSAFLGGLCIGYWSSIEELHKLAQAPIGYAHKMDKQVSDGFHEGWKKAVQSVIS</sequence>
<dbReference type="NCBIfam" id="NF000756">
    <property type="entry name" value="PRK00047.1"/>
    <property type="match status" value="1"/>
</dbReference>
<dbReference type="EMBL" id="JAOQIO010000001">
    <property type="protein sequence ID" value="MCU6790625.1"/>
    <property type="molecule type" value="Genomic_DNA"/>
</dbReference>
<evidence type="ECO:0000256" key="6">
    <source>
        <dbReference type="ARBA" id="ARBA00022840"/>
    </source>
</evidence>
<organism evidence="11 12">
    <name type="scientific">Paenibacillus baimaensis</name>
    <dbReference type="NCBI Taxonomy" id="2982185"/>
    <lineage>
        <taxon>Bacteria</taxon>
        <taxon>Bacillati</taxon>
        <taxon>Bacillota</taxon>
        <taxon>Bacilli</taxon>
        <taxon>Bacillales</taxon>
        <taxon>Paenibacillaceae</taxon>
        <taxon>Paenibacillus</taxon>
    </lineage>
</organism>
<dbReference type="Pfam" id="PF00370">
    <property type="entry name" value="FGGY_N"/>
    <property type="match status" value="1"/>
</dbReference>
<feature type="domain" description="Carbohydrate kinase FGGY C-terminal" evidence="10">
    <location>
        <begin position="278"/>
        <end position="464"/>
    </location>
</feature>
<dbReference type="InterPro" id="IPR005999">
    <property type="entry name" value="Glycerol_kin"/>
</dbReference>
<dbReference type="Pfam" id="PF02782">
    <property type="entry name" value="FGGY_C"/>
    <property type="match status" value="1"/>
</dbReference>
<evidence type="ECO:0000256" key="8">
    <source>
        <dbReference type="RuleBase" id="RU003733"/>
    </source>
</evidence>
<keyword evidence="2 8" id="KW-0808">Transferase</keyword>
<evidence type="ECO:0000259" key="10">
    <source>
        <dbReference type="Pfam" id="PF02782"/>
    </source>
</evidence>
<evidence type="ECO:0000256" key="4">
    <source>
        <dbReference type="ARBA" id="ARBA00022777"/>
    </source>
</evidence>
<dbReference type="InterPro" id="IPR018485">
    <property type="entry name" value="FGGY_C"/>
</dbReference>
<keyword evidence="5" id="KW-0319">Glycerol metabolism</keyword>
<reference evidence="11 12" key="1">
    <citation type="submission" date="2022-09" db="EMBL/GenBank/DDBJ databases">
        <authorList>
            <person name="Han X.L."/>
            <person name="Wang Q."/>
            <person name="Lu T."/>
        </authorList>
    </citation>
    <scope>NUCLEOTIDE SEQUENCE [LARGE SCALE GENOMIC DNA]</scope>
    <source>
        <strain evidence="11 12">WQ 127069</strain>
    </source>
</reference>
<evidence type="ECO:0000256" key="3">
    <source>
        <dbReference type="ARBA" id="ARBA00022741"/>
    </source>
</evidence>
<feature type="domain" description="Carbohydrate kinase FGGY N-terminal" evidence="9">
    <location>
        <begin position="21"/>
        <end position="268"/>
    </location>
</feature>
<dbReference type="Gene3D" id="3.30.420.40">
    <property type="match status" value="2"/>
</dbReference>
<accession>A0ABT2U7M4</accession>
<dbReference type="PROSITE" id="PS00445">
    <property type="entry name" value="FGGY_KINASES_2"/>
    <property type="match status" value="1"/>
</dbReference>
<dbReference type="InterPro" id="IPR018483">
    <property type="entry name" value="Carb_kinase_FGGY_CS"/>
</dbReference>